<dbReference type="InterPro" id="IPR036397">
    <property type="entry name" value="RNaseH_sf"/>
</dbReference>
<keyword evidence="3" id="KW-1185">Reference proteome</keyword>
<dbReference type="EMBL" id="QLTA01000013">
    <property type="protein sequence ID" value="RAR83857.1"/>
    <property type="molecule type" value="Genomic_DNA"/>
</dbReference>
<comment type="caution">
    <text evidence="2">The sequence shown here is derived from an EMBL/GenBank/DDBJ whole genome shotgun (WGS) entry which is preliminary data.</text>
</comment>
<reference evidence="2 3" key="1">
    <citation type="submission" date="2018-06" db="EMBL/GenBank/DDBJ databases">
        <title>Genomic Encyclopedia of Archaeal and Bacterial Type Strains, Phase II (KMG-II): from individual species to whole genera.</title>
        <authorList>
            <person name="Goeker M."/>
        </authorList>
    </citation>
    <scope>NUCLEOTIDE SEQUENCE [LARGE SCALE GENOMIC DNA]</scope>
    <source>
        <strain evidence="2 3">CFPB 3232</strain>
    </source>
</reference>
<dbReference type="GO" id="GO:0015074">
    <property type="term" value="P:DNA integration"/>
    <property type="evidence" value="ECO:0007669"/>
    <property type="project" value="InterPro"/>
</dbReference>
<organism evidence="2 3">
    <name type="scientific">Paracidovorax anthurii</name>
    <dbReference type="NCBI Taxonomy" id="78229"/>
    <lineage>
        <taxon>Bacteria</taxon>
        <taxon>Pseudomonadati</taxon>
        <taxon>Pseudomonadota</taxon>
        <taxon>Betaproteobacteria</taxon>
        <taxon>Burkholderiales</taxon>
        <taxon>Comamonadaceae</taxon>
        <taxon>Paracidovorax</taxon>
    </lineage>
</organism>
<evidence type="ECO:0000313" key="3">
    <source>
        <dbReference type="Proteomes" id="UP000248856"/>
    </source>
</evidence>
<accession>A0A328ZLZ1</accession>
<dbReference type="Gene3D" id="3.30.420.10">
    <property type="entry name" value="Ribonuclease H-like superfamily/Ribonuclease H"/>
    <property type="match status" value="1"/>
</dbReference>
<gene>
    <name evidence="2" type="ORF">AX018_10132</name>
</gene>
<dbReference type="Pfam" id="PF00665">
    <property type="entry name" value="rve"/>
    <property type="match status" value="1"/>
</dbReference>
<feature type="domain" description="Integrase catalytic" evidence="1">
    <location>
        <begin position="116"/>
        <end position="262"/>
    </location>
</feature>
<evidence type="ECO:0000259" key="1">
    <source>
        <dbReference type="PROSITE" id="PS50994"/>
    </source>
</evidence>
<dbReference type="Proteomes" id="UP000248856">
    <property type="component" value="Unassembled WGS sequence"/>
</dbReference>
<sequence>MGVELSLLCFAIFSGIFLAFVLAAMAHVPPPSPWHWRRRRGTPHAWHPAPQGRRKPEWVIRQVLRLSLHIPSGRQVAHVFNRLHGNRLIISKTFVYQCRAQHAERLAEMRRAMRRRSPWPLATNQTWGLDLSSVPVSDGARVNILGILDHGSRLCIQLQALPGKCTWTLLGHLLIAIGHHGKPHAIRTDNEAMFTSRLWRTALGLLGIRHQRSAPGCPWQNGRIERFFSTLKPVLRSMRLTAEKLPAALAGFANFYNGTWAA</sequence>
<dbReference type="GO" id="GO:0003676">
    <property type="term" value="F:nucleic acid binding"/>
    <property type="evidence" value="ECO:0007669"/>
    <property type="project" value="InterPro"/>
</dbReference>
<protein>
    <submittedName>
        <fullName evidence="2">Integrase-like protein</fullName>
    </submittedName>
</protein>
<dbReference type="AlphaFoldDB" id="A0A328ZLZ1"/>
<proteinExistence type="predicted"/>
<dbReference type="PANTHER" id="PTHR47515:SF1">
    <property type="entry name" value="BLR2054 PROTEIN"/>
    <property type="match status" value="1"/>
</dbReference>
<dbReference type="PANTHER" id="PTHR47515">
    <property type="entry name" value="LOW CALCIUM RESPONSE LOCUS PROTEIN T"/>
    <property type="match status" value="1"/>
</dbReference>
<evidence type="ECO:0000313" key="2">
    <source>
        <dbReference type="EMBL" id="RAR83857.1"/>
    </source>
</evidence>
<name>A0A328ZLZ1_9BURK</name>
<dbReference type="PROSITE" id="PS50994">
    <property type="entry name" value="INTEGRASE"/>
    <property type="match status" value="1"/>
</dbReference>
<dbReference type="InterPro" id="IPR001584">
    <property type="entry name" value="Integrase_cat-core"/>
</dbReference>
<dbReference type="SUPFAM" id="SSF53098">
    <property type="entry name" value="Ribonuclease H-like"/>
    <property type="match status" value="1"/>
</dbReference>
<dbReference type="InterPro" id="IPR012337">
    <property type="entry name" value="RNaseH-like_sf"/>
</dbReference>